<protein>
    <submittedName>
        <fullName evidence="2">Uncharacterized protein</fullName>
    </submittedName>
</protein>
<dbReference type="Proteomes" id="UP001341281">
    <property type="component" value="Chromosome 04"/>
</dbReference>
<evidence type="ECO:0000256" key="1">
    <source>
        <dbReference type="SAM" id="MobiDB-lite"/>
    </source>
</evidence>
<proteinExistence type="predicted"/>
<accession>A0AAQ3TCF0</accession>
<evidence type="ECO:0000313" key="2">
    <source>
        <dbReference type="EMBL" id="WVZ71399.1"/>
    </source>
</evidence>
<sequence length="127" mass="14149">MPWDVESGGTQTMTGFPAAPHLQEALASQAINVREVNMGQMCTKAQQEEQRCVGSKSLSPANNNLVDLYWPYLAPSLHAFVYLWQEANNRTTWGPGRDIYSHVHGSNDQRRAKDVEGPSRPAHDIQS</sequence>
<feature type="region of interest" description="Disordered" evidence="1">
    <location>
        <begin position="94"/>
        <end position="127"/>
    </location>
</feature>
<organism evidence="2 3">
    <name type="scientific">Paspalum notatum var. saurae</name>
    <dbReference type="NCBI Taxonomy" id="547442"/>
    <lineage>
        <taxon>Eukaryota</taxon>
        <taxon>Viridiplantae</taxon>
        <taxon>Streptophyta</taxon>
        <taxon>Embryophyta</taxon>
        <taxon>Tracheophyta</taxon>
        <taxon>Spermatophyta</taxon>
        <taxon>Magnoliopsida</taxon>
        <taxon>Liliopsida</taxon>
        <taxon>Poales</taxon>
        <taxon>Poaceae</taxon>
        <taxon>PACMAD clade</taxon>
        <taxon>Panicoideae</taxon>
        <taxon>Andropogonodae</taxon>
        <taxon>Paspaleae</taxon>
        <taxon>Paspalinae</taxon>
        <taxon>Paspalum</taxon>
    </lineage>
</organism>
<name>A0AAQ3TCF0_PASNO</name>
<feature type="compositionally biased region" description="Basic and acidic residues" evidence="1">
    <location>
        <begin position="99"/>
        <end position="127"/>
    </location>
</feature>
<reference evidence="2 3" key="1">
    <citation type="submission" date="2024-02" db="EMBL/GenBank/DDBJ databases">
        <title>High-quality chromosome-scale genome assembly of Pensacola bahiagrass (Paspalum notatum Flugge var. saurae).</title>
        <authorList>
            <person name="Vega J.M."/>
            <person name="Podio M."/>
            <person name="Orjuela J."/>
            <person name="Siena L.A."/>
            <person name="Pessino S.C."/>
            <person name="Combes M.C."/>
            <person name="Mariac C."/>
            <person name="Albertini E."/>
            <person name="Pupilli F."/>
            <person name="Ortiz J.P.A."/>
            <person name="Leblanc O."/>
        </authorList>
    </citation>
    <scope>NUCLEOTIDE SEQUENCE [LARGE SCALE GENOMIC DNA]</scope>
    <source>
        <strain evidence="2">R1</strain>
        <tissue evidence="2">Leaf</tissue>
    </source>
</reference>
<dbReference type="AlphaFoldDB" id="A0AAQ3TCF0"/>
<gene>
    <name evidence="2" type="ORF">U9M48_019991</name>
</gene>
<dbReference type="EMBL" id="CP144748">
    <property type="protein sequence ID" value="WVZ71399.1"/>
    <property type="molecule type" value="Genomic_DNA"/>
</dbReference>
<keyword evidence="3" id="KW-1185">Reference proteome</keyword>
<evidence type="ECO:0000313" key="3">
    <source>
        <dbReference type="Proteomes" id="UP001341281"/>
    </source>
</evidence>